<protein>
    <submittedName>
        <fullName evidence="2">SAM-dependent methyltransferase</fullName>
    </submittedName>
</protein>
<evidence type="ECO:0000313" key="3">
    <source>
        <dbReference type="Proteomes" id="UP000215563"/>
    </source>
</evidence>
<dbReference type="AlphaFoldDB" id="A0A229RSV4"/>
<dbReference type="Proteomes" id="UP000215563">
    <property type="component" value="Unassembled WGS sequence"/>
</dbReference>
<dbReference type="InterPro" id="IPR029063">
    <property type="entry name" value="SAM-dependent_MTases_sf"/>
</dbReference>
<sequence length="355" mass="38381">MSVTSDVPVEETVPVVDLWDDDRVTAWQDYHLSGMPDLLSSLNLCHALLALANSGLLDRLRDKGSVRTDELLTGMDQRVGRGLLRYLEVRGVLTGHAGEHALSHRGALLTSGVALARLGFYLEAYGPVTSRMTDLLTGAATYGVDVTRAGAQLGKHSGTVSTASYTPTVLHALRSRSARTLLDLGCGGGSLLVEVAMRHPDLRGVGIDLSPDAIADAQALAERAGVADRVRFFAGDAFAPGTWPEDCREMDVVCGVGVLHELFRDGDQAVVDVLDRFAAMLSDDAVVLIGEPELRYDDRENDSDFFLMHVLTAQGIPRDTAGWLPVFEASALRCTTVYTNAVAGPRTRFYELERR</sequence>
<feature type="domain" description="Methyltransferase type 12" evidence="1">
    <location>
        <begin position="182"/>
        <end position="286"/>
    </location>
</feature>
<keyword evidence="3" id="KW-1185">Reference proteome</keyword>
<dbReference type="Gene3D" id="3.40.50.150">
    <property type="entry name" value="Vaccinia Virus protein VP39"/>
    <property type="match status" value="1"/>
</dbReference>
<keyword evidence="2" id="KW-0489">Methyltransferase</keyword>
<dbReference type="InterPro" id="IPR013217">
    <property type="entry name" value="Methyltransf_12"/>
</dbReference>
<comment type="caution">
    <text evidence="2">The sequence shown here is derived from an EMBL/GenBank/DDBJ whole genome shotgun (WGS) entry which is preliminary data.</text>
</comment>
<name>A0A229RSV4_AMYAL</name>
<dbReference type="EMBL" id="NMQU01000047">
    <property type="protein sequence ID" value="OXM49726.1"/>
    <property type="molecule type" value="Genomic_DNA"/>
</dbReference>
<accession>A0A229RSV4</accession>
<reference evidence="2 3" key="1">
    <citation type="submission" date="2017-07" db="EMBL/GenBank/DDBJ databases">
        <title>Amycolatopsis alba DSM 44262 Genome sequencing and assembly.</title>
        <authorList>
            <person name="Kaur N."/>
            <person name="Mayilraj S."/>
        </authorList>
    </citation>
    <scope>NUCLEOTIDE SEQUENCE [LARGE SCALE GENOMIC DNA]</scope>
    <source>
        <strain evidence="2 3">DSM 44262</strain>
    </source>
</reference>
<evidence type="ECO:0000313" key="2">
    <source>
        <dbReference type="EMBL" id="OXM49726.1"/>
    </source>
</evidence>
<dbReference type="SUPFAM" id="SSF53335">
    <property type="entry name" value="S-adenosyl-L-methionine-dependent methyltransferases"/>
    <property type="match status" value="1"/>
</dbReference>
<dbReference type="CDD" id="cd02440">
    <property type="entry name" value="AdoMet_MTases"/>
    <property type="match status" value="1"/>
</dbReference>
<organism evidence="2 3">
    <name type="scientific">Amycolatopsis alba DSM 44262</name>
    <dbReference type="NCBI Taxonomy" id="1125972"/>
    <lineage>
        <taxon>Bacteria</taxon>
        <taxon>Bacillati</taxon>
        <taxon>Actinomycetota</taxon>
        <taxon>Actinomycetes</taxon>
        <taxon>Pseudonocardiales</taxon>
        <taxon>Pseudonocardiaceae</taxon>
        <taxon>Amycolatopsis</taxon>
    </lineage>
</organism>
<dbReference type="RefSeq" id="WP_020634831.1">
    <property type="nucleotide sequence ID" value="NZ_KB913032.1"/>
</dbReference>
<dbReference type="GO" id="GO:0032259">
    <property type="term" value="P:methylation"/>
    <property type="evidence" value="ECO:0007669"/>
    <property type="project" value="UniProtKB-KW"/>
</dbReference>
<dbReference type="Pfam" id="PF08242">
    <property type="entry name" value="Methyltransf_12"/>
    <property type="match status" value="1"/>
</dbReference>
<dbReference type="GO" id="GO:0008168">
    <property type="term" value="F:methyltransferase activity"/>
    <property type="evidence" value="ECO:0007669"/>
    <property type="project" value="UniProtKB-KW"/>
</dbReference>
<keyword evidence="2" id="KW-0808">Transferase</keyword>
<gene>
    <name evidence="2" type="ORF">CFP75_18320</name>
</gene>
<proteinExistence type="predicted"/>
<evidence type="ECO:0000259" key="1">
    <source>
        <dbReference type="Pfam" id="PF08242"/>
    </source>
</evidence>